<dbReference type="Proteomes" id="UP001367676">
    <property type="component" value="Unassembled WGS sequence"/>
</dbReference>
<evidence type="ECO:0000313" key="5">
    <source>
        <dbReference type="EMBL" id="KAK7601389.1"/>
    </source>
</evidence>
<dbReference type="Gene3D" id="2.130.10.10">
    <property type="entry name" value="YVTN repeat-like/Quinoprotein amine dehydrogenase"/>
    <property type="match status" value="2"/>
</dbReference>
<evidence type="ECO:0000256" key="2">
    <source>
        <dbReference type="ARBA" id="ARBA00022574"/>
    </source>
</evidence>
<feature type="repeat" description="WD" evidence="4">
    <location>
        <begin position="116"/>
        <end position="152"/>
    </location>
</feature>
<evidence type="ECO:0000256" key="1">
    <source>
        <dbReference type="ARBA" id="ARBA00021125"/>
    </source>
</evidence>
<keyword evidence="6" id="KW-1185">Reference proteome</keyword>
<dbReference type="InterPro" id="IPR036322">
    <property type="entry name" value="WD40_repeat_dom_sf"/>
</dbReference>
<dbReference type="Pfam" id="PF00400">
    <property type="entry name" value="WD40"/>
    <property type="match status" value="2"/>
</dbReference>
<organism evidence="5 6">
    <name type="scientific">Parthenolecanium corni</name>
    <dbReference type="NCBI Taxonomy" id="536013"/>
    <lineage>
        <taxon>Eukaryota</taxon>
        <taxon>Metazoa</taxon>
        <taxon>Ecdysozoa</taxon>
        <taxon>Arthropoda</taxon>
        <taxon>Hexapoda</taxon>
        <taxon>Insecta</taxon>
        <taxon>Pterygota</taxon>
        <taxon>Neoptera</taxon>
        <taxon>Paraneoptera</taxon>
        <taxon>Hemiptera</taxon>
        <taxon>Sternorrhyncha</taxon>
        <taxon>Coccoidea</taxon>
        <taxon>Coccidae</taxon>
        <taxon>Parthenolecanium</taxon>
    </lineage>
</organism>
<comment type="caution">
    <text evidence="5">The sequence shown here is derived from an EMBL/GenBank/DDBJ whole genome shotgun (WGS) entry which is preliminary data.</text>
</comment>
<dbReference type="EMBL" id="JBBCAQ010000010">
    <property type="protein sequence ID" value="KAK7601389.1"/>
    <property type="molecule type" value="Genomic_DNA"/>
</dbReference>
<dbReference type="PANTHER" id="PTHR22889">
    <property type="entry name" value="WD REPEAT-CONTAINING PROTEIN 89"/>
    <property type="match status" value="1"/>
</dbReference>
<name>A0AAN9TLL0_9HEMI</name>
<proteinExistence type="predicted"/>
<accession>A0AAN9TLL0</accession>
<keyword evidence="3" id="KW-0677">Repeat</keyword>
<keyword evidence="2 4" id="KW-0853">WD repeat</keyword>
<feature type="repeat" description="WD" evidence="4">
    <location>
        <begin position="213"/>
        <end position="255"/>
    </location>
</feature>
<dbReference type="SMART" id="SM00320">
    <property type="entry name" value="WD40"/>
    <property type="match status" value="4"/>
</dbReference>
<evidence type="ECO:0000256" key="3">
    <source>
        <dbReference type="ARBA" id="ARBA00022737"/>
    </source>
</evidence>
<dbReference type="PANTHER" id="PTHR22889:SF0">
    <property type="entry name" value="WD REPEAT-CONTAINING PROTEIN 89"/>
    <property type="match status" value="1"/>
</dbReference>
<dbReference type="InterPro" id="IPR039328">
    <property type="entry name" value="WDR89"/>
</dbReference>
<gene>
    <name evidence="5" type="ORF">V9T40_008830</name>
</gene>
<reference evidence="5 6" key="1">
    <citation type="submission" date="2024-03" db="EMBL/GenBank/DDBJ databases">
        <title>Adaptation during the transition from Ophiocordyceps entomopathogen to insect associate is accompanied by gene loss and intensified selection.</title>
        <authorList>
            <person name="Ward C.M."/>
            <person name="Onetto C.A."/>
            <person name="Borneman A.R."/>
        </authorList>
    </citation>
    <scope>NUCLEOTIDE SEQUENCE [LARGE SCALE GENOMIC DNA]</scope>
    <source>
        <strain evidence="5">AWRI1</strain>
        <tissue evidence="5">Single Adult Female</tissue>
    </source>
</reference>
<dbReference type="SUPFAM" id="SSF50978">
    <property type="entry name" value="WD40 repeat-like"/>
    <property type="match status" value="1"/>
</dbReference>
<dbReference type="AlphaFoldDB" id="A0AAN9TLL0"/>
<dbReference type="PROSITE" id="PS50294">
    <property type="entry name" value="WD_REPEATS_REGION"/>
    <property type="match status" value="1"/>
</dbReference>
<dbReference type="PROSITE" id="PS50082">
    <property type="entry name" value="WD_REPEATS_2"/>
    <property type="match status" value="2"/>
</dbReference>
<evidence type="ECO:0000256" key="4">
    <source>
        <dbReference type="PROSITE-ProRule" id="PRU00221"/>
    </source>
</evidence>
<dbReference type="InterPro" id="IPR015943">
    <property type="entry name" value="WD40/YVTN_repeat-like_dom_sf"/>
</dbReference>
<sequence>MDLKALTDRDSATRPSAILSLAMESFNSTTSPTGSPISDLIDENESADECENTDACSSFEKSYGIECEEAVSLQSVYVLHLDACFQDASVKLISGLSDYRCIVYDISTYLTATFSSIVHEDVITDVKIVAEGEQKFYTGSLDGTIKLWDLRTPASPALIFKDDSDGDANLKPISCFDVSSDQKFVCGGTPLVEADSYLLFWDSRKSSVLGGYWETHTDDVTQVKFSARQPNLMLSSSTDGLVNLFDVSHSNEDDALQNSFNVDAAVRKLRWFDQERTFGCITDMETVQMWRADDAEPTQQFDRQTLGKAIELKSWKNAYACDVYAASVDDALILSGSNVGKGDYLKLAKLADGELNPYATFEKNKQLVRCSCYDARHDKFITAGESGVISVWKAEEYTGEKMSLKERTKKKRSHLST</sequence>
<dbReference type="InterPro" id="IPR001680">
    <property type="entry name" value="WD40_rpt"/>
</dbReference>
<evidence type="ECO:0000313" key="6">
    <source>
        <dbReference type="Proteomes" id="UP001367676"/>
    </source>
</evidence>
<protein>
    <recommendedName>
        <fullName evidence="1">WD repeat-containing protein 89</fullName>
    </recommendedName>
</protein>